<dbReference type="EMBL" id="SIJB01000018">
    <property type="protein sequence ID" value="NBI28833.1"/>
    <property type="molecule type" value="Genomic_DNA"/>
</dbReference>
<evidence type="ECO:0000313" key="4">
    <source>
        <dbReference type="Proteomes" id="UP000448943"/>
    </source>
</evidence>
<evidence type="ECO:0000259" key="2">
    <source>
        <dbReference type="Pfam" id="PF13690"/>
    </source>
</evidence>
<protein>
    <submittedName>
        <fullName evidence="3">Chemotaxis protein CheX</fullName>
    </submittedName>
</protein>
<dbReference type="Gene3D" id="3.40.1550.10">
    <property type="entry name" value="CheC-like"/>
    <property type="match status" value="1"/>
</dbReference>
<dbReference type="AlphaFoldDB" id="A0A6N9Q1P1"/>
<dbReference type="Proteomes" id="UP000448943">
    <property type="component" value="Unassembled WGS sequence"/>
</dbReference>
<name>A0A6N9Q1P1_9BACL</name>
<dbReference type="Pfam" id="PF13690">
    <property type="entry name" value="CheX"/>
    <property type="match status" value="1"/>
</dbReference>
<reference evidence="3 4" key="1">
    <citation type="submission" date="2019-01" db="EMBL/GenBank/DDBJ databases">
        <title>Chengkuizengella sp. nov., isolated from deep-sea sediment of East Pacific Ocean.</title>
        <authorList>
            <person name="Yang J."/>
            <person name="Lai Q."/>
            <person name="Shao Z."/>
        </authorList>
    </citation>
    <scope>NUCLEOTIDE SEQUENCE [LARGE SCALE GENOMIC DNA]</scope>
    <source>
        <strain evidence="3 4">YPA3-1-1</strain>
    </source>
</reference>
<evidence type="ECO:0000256" key="1">
    <source>
        <dbReference type="ARBA" id="ARBA00022500"/>
    </source>
</evidence>
<dbReference type="PANTHER" id="PTHR39452:SF1">
    <property type="entry name" value="CHEY-P PHOSPHATASE CHEX"/>
    <property type="match status" value="1"/>
</dbReference>
<dbReference type="RefSeq" id="WP_160645629.1">
    <property type="nucleotide sequence ID" value="NZ_SIJB01000018.1"/>
</dbReference>
<dbReference type="SUPFAM" id="SSF103039">
    <property type="entry name" value="CheC-like"/>
    <property type="match status" value="1"/>
</dbReference>
<dbReference type="CDD" id="cd17906">
    <property type="entry name" value="CheX"/>
    <property type="match status" value="1"/>
</dbReference>
<comment type="caution">
    <text evidence="3">The sequence shown here is derived from an EMBL/GenBank/DDBJ whole genome shotgun (WGS) entry which is preliminary data.</text>
</comment>
<evidence type="ECO:0000313" key="3">
    <source>
        <dbReference type="EMBL" id="NBI28833.1"/>
    </source>
</evidence>
<proteinExistence type="predicted"/>
<organism evidence="3 4">
    <name type="scientific">Chengkuizengella marina</name>
    <dbReference type="NCBI Taxonomy" id="2507566"/>
    <lineage>
        <taxon>Bacteria</taxon>
        <taxon>Bacillati</taxon>
        <taxon>Bacillota</taxon>
        <taxon>Bacilli</taxon>
        <taxon>Bacillales</taxon>
        <taxon>Paenibacillaceae</taxon>
        <taxon>Chengkuizengella</taxon>
    </lineage>
</organism>
<dbReference type="PANTHER" id="PTHR39452">
    <property type="entry name" value="CHEY-P PHOSPHATASE CHEX"/>
    <property type="match status" value="1"/>
</dbReference>
<sequence length="150" mass="16842">MDKNYIHPFLESASNVLEQVIRVRPTSGELEIKDVQYLDHHIWILIGMSGQMKGEILFGLPEQVALKIVSEMMGGFQVNELDDMSRSAISELGNMISGNASTLLYDRGVTVDITPPQIIKSIEHFDTQKAWTIPLNIKEVGEFNIQVLTN</sequence>
<accession>A0A6N9Q1P1</accession>
<feature type="domain" description="Chemotaxis phosphatase CheX-like" evidence="2">
    <location>
        <begin position="44"/>
        <end position="124"/>
    </location>
</feature>
<dbReference type="InterPro" id="IPR028976">
    <property type="entry name" value="CheC-like_sf"/>
</dbReference>
<gene>
    <name evidence="3" type="ORF">ERL59_07670</name>
</gene>
<dbReference type="InterPro" id="IPR028051">
    <property type="entry name" value="CheX-like_dom"/>
</dbReference>
<dbReference type="GO" id="GO:0006935">
    <property type="term" value="P:chemotaxis"/>
    <property type="evidence" value="ECO:0007669"/>
    <property type="project" value="UniProtKB-KW"/>
</dbReference>
<dbReference type="InterPro" id="IPR038756">
    <property type="entry name" value="CheX-like"/>
</dbReference>
<keyword evidence="1" id="KW-0145">Chemotaxis</keyword>
<dbReference type="OrthoDB" id="9788100at2"/>
<keyword evidence="4" id="KW-1185">Reference proteome</keyword>